<evidence type="ECO:0000259" key="12">
    <source>
        <dbReference type="Pfam" id="PF13807"/>
    </source>
</evidence>
<dbReference type="Pfam" id="PF02706">
    <property type="entry name" value="Wzz"/>
    <property type="match status" value="1"/>
</dbReference>
<dbReference type="PANTHER" id="PTHR32309:SF13">
    <property type="entry name" value="FERRIC ENTEROBACTIN TRANSPORT PROTEIN FEPE"/>
    <property type="match status" value="1"/>
</dbReference>
<evidence type="ECO:0000256" key="5">
    <source>
        <dbReference type="ARBA" id="ARBA00022840"/>
    </source>
</evidence>
<evidence type="ECO:0000256" key="2">
    <source>
        <dbReference type="ARBA" id="ARBA00022475"/>
    </source>
</evidence>
<evidence type="ECO:0000256" key="1">
    <source>
        <dbReference type="ARBA" id="ARBA00004651"/>
    </source>
</evidence>
<feature type="coiled-coil region" evidence="8">
    <location>
        <begin position="234"/>
        <end position="291"/>
    </location>
</feature>
<name>A0A7G8BDY8_9BACT</name>
<sequence>MSFLTQNRPASRTSGVVFNAPIPEGPGIPSGPSEIGLSDLVRILRRRIRIIIAAVVIVFVLGSLYCVVKTRRYEATSDLAIYPEGSDALDMGDITASIGGGGLDFDEKLETQVRILKSNSLAWTVISQLRLDKEPTFAGRRKYILFGPYVTPDAPAQIDKTSPERQNQLLGKFRKSLTVQSIARTQAVEITFRDANPILAREVVNRLSSAYAQRNFVTRFNNTMKASDWLSGQLDQLKSRVEESQVKLAKFQKETGIFGTDENDNLVLSKLDDLSKELTDAEADRIVKEAKYRVAQSGNPELIGTIVPDSVLPVLRSQEADLKNQLALASTEFGPHYPKVIQLQNQMAQLEKALHKEVADIQERFRTDYEASAVAEKQLRASFDQQKQKAYDMSEGLSEYGILKREVESGSDLYEDLLKKLKEAGVVASLKAATIDVIDPATLPTRPVEPNIPLTLALSIFLGLGSGVGLAFLAENLDNTIRSTEDIEFLTTIPVFGWVPHFKMNQNSRLKGASSNMKAPFETEGVGPIVLLRPNSQVSEAFRSLRTALLLTSARMPPKTILITSALPGDGKTTVTVNLASVLAQQGARVLLVDADLRRGLIAEQLNIPQNFGLSGSLAGAGIWRDAVANLPEAPHLDILQSGLRPPNSADLLGSSKMHELLEDWRAEYDHVIIDSSPCLAITDGVLVAQKTDTVLLVSRIGHTPRASLRRVSELLQSSNVHVAGIVINDVGMADDYYGYAYSKYSAYYAEDEKPN</sequence>
<protein>
    <submittedName>
        <fullName evidence="13">Polysaccharide biosynthesis tyrosine autokinase</fullName>
        <ecNumber evidence="13">2.7.10.2</ecNumber>
    </submittedName>
</protein>
<feature type="domain" description="Polysaccharide chain length determinant N-terminal" evidence="11">
    <location>
        <begin position="34"/>
        <end position="129"/>
    </location>
</feature>
<dbReference type="InterPro" id="IPR027417">
    <property type="entry name" value="P-loop_NTPase"/>
</dbReference>
<dbReference type="Pfam" id="PF13807">
    <property type="entry name" value="GNVR"/>
    <property type="match status" value="1"/>
</dbReference>
<keyword evidence="3 9" id="KW-0812">Transmembrane</keyword>
<keyword evidence="4" id="KW-0547">Nucleotide-binding</keyword>
<feature type="domain" description="CobQ/CobB/MinD/ParA nucleotide binding" evidence="10">
    <location>
        <begin position="562"/>
        <end position="732"/>
    </location>
</feature>
<dbReference type="Gene3D" id="3.40.50.300">
    <property type="entry name" value="P-loop containing nucleotide triphosphate hydrolases"/>
    <property type="match status" value="1"/>
</dbReference>
<keyword evidence="8" id="KW-0175">Coiled coil</keyword>
<accession>A0A7G8BDY8</accession>
<feature type="domain" description="Tyrosine-protein kinase G-rich" evidence="12">
    <location>
        <begin position="403"/>
        <end position="473"/>
    </location>
</feature>
<evidence type="ECO:0000313" key="14">
    <source>
        <dbReference type="Proteomes" id="UP000515312"/>
    </source>
</evidence>
<feature type="transmembrane region" description="Helical" evidence="9">
    <location>
        <begin position="48"/>
        <end position="65"/>
    </location>
</feature>
<dbReference type="GO" id="GO:0005524">
    <property type="term" value="F:ATP binding"/>
    <property type="evidence" value="ECO:0007669"/>
    <property type="project" value="UniProtKB-KW"/>
</dbReference>
<evidence type="ECO:0000256" key="7">
    <source>
        <dbReference type="ARBA" id="ARBA00023136"/>
    </source>
</evidence>
<keyword evidence="5" id="KW-0067">ATP-binding</keyword>
<dbReference type="AlphaFoldDB" id="A0A7G8BDY8"/>
<dbReference type="GO" id="GO:0005886">
    <property type="term" value="C:plasma membrane"/>
    <property type="evidence" value="ECO:0007669"/>
    <property type="project" value="UniProtKB-SubCell"/>
</dbReference>
<comment type="subcellular location">
    <subcellularLocation>
        <location evidence="1">Cell membrane</location>
        <topology evidence="1">Multi-pass membrane protein</topology>
    </subcellularLocation>
</comment>
<dbReference type="EC" id="2.7.10.2" evidence="13"/>
<evidence type="ECO:0000256" key="6">
    <source>
        <dbReference type="ARBA" id="ARBA00022989"/>
    </source>
</evidence>
<dbReference type="RefSeq" id="WP_186740845.1">
    <property type="nucleotide sequence ID" value="NZ_CP060394.1"/>
</dbReference>
<dbReference type="GO" id="GO:0004715">
    <property type="term" value="F:non-membrane spanning protein tyrosine kinase activity"/>
    <property type="evidence" value="ECO:0007669"/>
    <property type="project" value="UniProtKB-EC"/>
</dbReference>
<organism evidence="13 14">
    <name type="scientific">Alloacidobacterium dinghuense</name>
    <dbReference type="NCBI Taxonomy" id="2763107"/>
    <lineage>
        <taxon>Bacteria</taxon>
        <taxon>Pseudomonadati</taxon>
        <taxon>Acidobacteriota</taxon>
        <taxon>Terriglobia</taxon>
        <taxon>Terriglobales</taxon>
        <taxon>Acidobacteriaceae</taxon>
        <taxon>Alloacidobacterium</taxon>
    </lineage>
</organism>
<keyword evidence="7 9" id="KW-0472">Membrane</keyword>
<dbReference type="PANTHER" id="PTHR32309">
    <property type="entry name" value="TYROSINE-PROTEIN KINASE"/>
    <property type="match status" value="1"/>
</dbReference>
<evidence type="ECO:0000259" key="11">
    <source>
        <dbReference type="Pfam" id="PF02706"/>
    </source>
</evidence>
<gene>
    <name evidence="13" type="ORF">H7849_16735</name>
</gene>
<keyword evidence="6 9" id="KW-1133">Transmembrane helix</keyword>
<dbReference type="NCBIfam" id="TIGR01007">
    <property type="entry name" value="eps_fam"/>
    <property type="match status" value="1"/>
</dbReference>
<dbReference type="Proteomes" id="UP000515312">
    <property type="component" value="Chromosome"/>
</dbReference>
<keyword evidence="2" id="KW-1003">Cell membrane</keyword>
<evidence type="ECO:0000256" key="9">
    <source>
        <dbReference type="SAM" id="Phobius"/>
    </source>
</evidence>
<keyword evidence="14" id="KW-1185">Reference proteome</keyword>
<dbReference type="InterPro" id="IPR003856">
    <property type="entry name" value="LPS_length_determ_N"/>
</dbReference>
<evidence type="ECO:0000256" key="4">
    <source>
        <dbReference type="ARBA" id="ARBA00022741"/>
    </source>
</evidence>
<evidence type="ECO:0000259" key="10">
    <source>
        <dbReference type="Pfam" id="PF01656"/>
    </source>
</evidence>
<proteinExistence type="predicted"/>
<evidence type="ECO:0000256" key="3">
    <source>
        <dbReference type="ARBA" id="ARBA00022692"/>
    </source>
</evidence>
<dbReference type="InterPro" id="IPR050445">
    <property type="entry name" value="Bact_polysacc_biosynth/exp"/>
</dbReference>
<dbReference type="SUPFAM" id="SSF52540">
    <property type="entry name" value="P-loop containing nucleoside triphosphate hydrolases"/>
    <property type="match status" value="1"/>
</dbReference>
<reference evidence="13 14" key="1">
    <citation type="submission" date="2020-08" db="EMBL/GenBank/DDBJ databases">
        <title>Edaphobacter telluris sp. nov. and Acidobacterium dinghuensis sp. nov., two acidobacteria isolated from forest soil.</title>
        <authorList>
            <person name="Fu J."/>
            <person name="Qiu L."/>
        </authorList>
    </citation>
    <scope>NUCLEOTIDE SEQUENCE [LARGE SCALE GENOMIC DNA]</scope>
    <source>
        <strain evidence="13">4Y35</strain>
    </source>
</reference>
<dbReference type="CDD" id="cd05387">
    <property type="entry name" value="BY-kinase"/>
    <property type="match status" value="1"/>
</dbReference>
<dbReference type="InterPro" id="IPR002586">
    <property type="entry name" value="CobQ/CobB/MinD/ParA_Nub-bd_dom"/>
</dbReference>
<evidence type="ECO:0000256" key="8">
    <source>
        <dbReference type="SAM" id="Coils"/>
    </source>
</evidence>
<keyword evidence="13" id="KW-0808">Transferase</keyword>
<dbReference type="EMBL" id="CP060394">
    <property type="protein sequence ID" value="QNI30758.1"/>
    <property type="molecule type" value="Genomic_DNA"/>
</dbReference>
<dbReference type="KEGG" id="adin:H7849_16735"/>
<dbReference type="InterPro" id="IPR032807">
    <property type="entry name" value="GNVR"/>
</dbReference>
<dbReference type="Pfam" id="PF01656">
    <property type="entry name" value="CbiA"/>
    <property type="match status" value="1"/>
</dbReference>
<keyword evidence="13" id="KW-0418">Kinase</keyword>
<dbReference type="InterPro" id="IPR005702">
    <property type="entry name" value="Wzc-like_C"/>
</dbReference>
<evidence type="ECO:0000313" key="13">
    <source>
        <dbReference type="EMBL" id="QNI30758.1"/>
    </source>
</evidence>